<dbReference type="Proteomes" id="UP001153148">
    <property type="component" value="Unassembled WGS sequence"/>
</dbReference>
<name>A0ABN7PCK2_TIMPD</name>
<comment type="caution">
    <text evidence="1">The sequence shown here is derived from an EMBL/GenBank/DDBJ whole genome shotgun (WGS) entry which is preliminary data.</text>
</comment>
<proteinExistence type="predicted"/>
<accession>A0ABN7PCK2</accession>
<gene>
    <name evidence="1" type="ORF">TPAB3V08_LOCUS10841</name>
</gene>
<evidence type="ECO:0000313" key="1">
    <source>
        <dbReference type="EMBL" id="CAG2063894.1"/>
    </source>
</evidence>
<reference evidence="1" key="1">
    <citation type="submission" date="2021-03" db="EMBL/GenBank/DDBJ databases">
        <authorList>
            <person name="Tran Van P."/>
        </authorList>
    </citation>
    <scope>NUCLEOTIDE SEQUENCE</scope>
</reference>
<dbReference type="EMBL" id="CAJPIN010030006">
    <property type="protein sequence ID" value="CAG2063894.1"/>
    <property type="molecule type" value="Genomic_DNA"/>
</dbReference>
<sequence>MYLLKAPLVYFVSTTAAILTEAFSSSQIFGNIPKDKADTETDCLKTASPKGEVQKKTSLLQDVVKK</sequence>
<organism evidence="1 2">
    <name type="scientific">Timema podura</name>
    <name type="common">Walking stick</name>
    <dbReference type="NCBI Taxonomy" id="61482"/>
    <lineage>
        <taxon>Eukaryota</taxon>
        <taxon>Metazoa</taxon>
        <taxon>Ecdysozoa</taxon>
        <taxon>Arthropoda</taxon>
        <taxon>Hexapoda</taxon>
        <taxon>Insecta</taxon>
        <taxon>Pterygota</taxon>
        <taxon>Neoptera</taxon>
        <taxon>Polyneoptera</taxon>
        <taxon>Phasmatodea</taxon>
        <taxon>Timematodea</taxon>
        <taxon>Timematoidea</taxon>
        <taxon>Timematidae</taxon>
        <taxon>Timema</taxon>
    </lineage>
</organism>
<feature type="non-terminal residue" evidence="1">
    <location>
        <position position="66"/>
    </location>
</feature>
<evidence type="ECO:0000313" key="2">
    <source>
        <dbReference type="Proteomes" id="UP001153148"/>
    </source>
</evidence>
<keyword evidence="2" id="KW-1185">Reference proteome</keyword>
<protein>
    <submittedName>
        <fullName evidence="1">Uncharacterized protein</fullName>
    </submittedName>
</protein>